<dbReference type="Pfam" id="PF08578">
    <property type="entry name" value="DUF1765"/>
    <property type="match status" value="1"/>
</dbReference>
<feature type="compositionally biased region" description="Pro residues" evidence="1">
    <location>
        <begin position="978"/>
        <end position="995"/>
    </location>
</feature>
<feature type="region of interest" description="Disordered" evidence="1">
    <location>
        <begin position="1"/>
        <end position="40"/>
    </location>
</feature>
<feature type="region of interest" description="Disordered" evidence="1">
    <location>
        <begin position="430"/>
        <end position="450"/>
    </location>
</feature>
<sequence length="1192" mass="129453">MAPALFLDSSSGGFHRSHSTPDLIATADPSDDPRGLPSLDSFELPSFDFSTPDLDTRLFLDGKDASLVASPKAAAPEKPKQQQQQQQQQSSKRYSLVDRPKSWLVSSKSATNIRDFLAERNSTDSWSSRSDSEGTEPFSSPEQRPEVQRTRTMTDSLAGFRRKSWIGLSRPESPKDTTPEPRQTPNRLRKVSVSSTEDDSSQKPTRKRAMSAIDPGTPPPEESSTRSFTRASSYFTKMRPKHAAVKAAAAGNDSDTSRSSSAASLAPPAASPVTTTTSTFTVEHRGTFKTASFIDGSATSIDSDDGPTPTQRDPQWNVFKTLELEARRLVGMSTAQRVNMVRAHLVGFLRAGEHAPVGNLHPDDLDRRATILDAWWRALLDMIDGRGAHPLAGTERPVILEAATMIMERPEWRMATTAFLPLAERSPTERVKHSRSWGSPSSSTSSLSSDDQVGFLASSAEHNVRNMFVANLTAQMHLVIGKLSLGHAPLGLVSWCARACAHAFFFAPGVADVLVRLWNLPADRIARAADELGLPRRDRGESDDMAALFPPNLAAVGWSSPRDVAARMRVVPRLPVAVARVHWYYGRWLARWRGMETDLFYVFVRHFHQLADEFTPAGLPLVERARAPAFVLVQAQMLTVLETGIHRPSGVAPMMMFDSAYDPDGVALSGGARTAGGAGLPENMLLGLVRTILGDASERTAAVRQTFAQSFLCALRAAIRRTSVFDSHACMALCDVLEEVIQAYAGFDDGTHHGLDYLDWPLLLDVARRMAGSMNFNTDTRLLSFIYTAWDAITADPARKEALCLDWLLTEEVFDNYFNHWSTMVRAYYMRLLCWRMCRDTGRANELDTKIFITASARLKTAWSHYCYLKLTADRAGLLPPSTVPCPPAPFKIMLIRPIETSPAQPFITFDALARSPAPSPPPEPAAASPDAKGGSKKRWSLLGKVLTLNAPPADDHLEQTRRETAAARTSSARPSTANPPPPPPKPSTPSPEDQPPVTWRFELEPFAYAPPHMRALILARPRLPAPAQARVSARSRTGSIPPPPAAHMPSPTRRVSGNNEGGLVSGARNAGEPSSTPASPAAAPQLTFSESLVRALSEPLSGDSEGSIKTSSSGNTAVSAASAASAATIAAAARPTGTKARNAIYTGRALAEWALVVGECNAFVENRRGEGVLGLAEVEVPQLPTQTPRQM</sequence>
<feature type="compositionally biased region" description="Low complexity" evidence="1">
    <location>
        <begin position="1074"/>
        <end position="1085"/>
    </location>
</feature>
<evidence type="ECO:0000313" key="2">
    <source>
        <dbReference type="EMBL" id="KAH7359356.1"/>
    </source>
</evidence>
<dbReference type="PANTHER" id="PTHR37988">
    <property type="entry name" value="UPF0592 MEMBRANE PROTEIN C7D4.03C"/>
    <property type="match status" value="1"/>
</dbReference>
<dbReference type="PANTHER" id="PTHR37988:SF1">
    <property type="entry name" value="UPF0592 MEMBRANE PROTEIN C7D4.03C"/>
    <property type="match status" value="1"/>
</dbReference>
<dbReference type="Proteomes" id="UP000813385">
    <property type="component" value="Unassembled WGS sequence"/>
</dbReference>
<gene>
    <name evidence="2" type="ORF">B0T11DRAFT_229345</name>
</gene>
<name>A0A8K0TFQ5_9PEZI</name>
<dbReference type="InterPro" id="IPR013887">
    <property type="entry name" value="UPF0592"/>
</dbReference>
<feature type="region of interest" description="Disordered" evidence="1">
    <location>
        <begin position="69"/>
        <end position="228"/>
    </location>
</feature>
<dbReference type="AlphaFoldDB" id="A0A8K0TFQ5"/>
<protein>
    <recommendedName>
        <fullName evidence="4">DUF1765-domain-containing protein</fullName>
    </recommendedName>
</protein>
<keyword evidence="3" id="KW-1185">Reference proteome</keyword>
<dbReference type="OrthoDB" id="296767at2759"/>
<feature type="compositionally biased region" description="Low complexity" evidence="1">
    <location>
        <begin position="257"/>
        <end position="278"/>
    </location>
</feature>
<feature type="region of interest" description="Disordered" evidence="1">
    <location>
        <begin position="951"/>
        <end position="998"/>
    </location>
</feature>
<feature type="compositionally biased region" description="Low complexity" evidence="1">
    <location>
        <begin position="967"/>
        <end position="977"/>
    </location>
</feature>
<feature type="compositionally biased region" description="Basic and acidic residues" evidence="1">
    <location>
        <begin position="954"/>
        <end position="966"/>
    </location>
</feature>
<feature type="region of interest" description="Disordered" evidence="1">
    <location>
        <begin position="245"/>
        <end position="278"/>
    </location>
</feature>
<organism evidence="2 3">
    <name type="scientific">Plectosphaerella cucumerina</name>
    <dbReference type="NCBI Taxonomy" id="40658"/>
    <lineage>
        <taxon>Eukaryota</taxon>
        <taxon>Fungi</taxon>
        <taxon>Dikarya</taxon>
        <taxon>Ascomycota</taxon>
        <taxon>Pezizomycotina</taxon>
        <taxon>Sordariomycetes</taxon>
        <taxon>Hypocreomycetidae</taxon>
        <taxon>Glomerellales</taxon>
        <taxon>Plectosphaerellaceae</taxon>
        <taxon>Plectosphaerella</taxon>
    </lineage>
</organism>
<evidence type="ECO:0008006" key="4">
    <source>
        <dbReference type="Google" id="ProtNLM"/>
    </source>
</evidence>
<reference evidence="2" key="1">
    <citation type="journal article" date="2021" name="Nat. Commun.">
        <title>Genetic determinants of endophytism in the Arabidopsis root mycobiome.</title>
        <authorList>
            <person name="Mesny F."/>
            <person name="Miyauchi S."/>
            <person name="Thiergart T."/>
            <person name="Pickel B."/>
            <person name="Atanasova L."/>
            <person name="Karlsson M."/>
            <person name="Huettel B."/>
            <person name="Barry K.W."/>
            <person name="Haridas S."/>
            <person name="Chen C."/>
            <person name="Bauer D."/>
            <person name="Andreopoulos W."/>
            <person name="Pangilinan J."/>
            <person name="LaButti K."/>
            <person name="Riley R."/>
            <person name="Lipzen A."/>
            <person name="Clum A."/>
            <person name="Drula E."/>
            <person name="Henrissat B."/>
            <person name="Kohler A."/>
            <person name="Grigoriev I.V."/>
            <person name="Martin F.M."/>
            <person name="Hacquard S."/>
        </authorList>
    </citation>
    <scope>NUCLEOTIDE SEQUENCE</scope>
    <source>
        <strain evidence="2">MPI-CAGE-AT-0016</strain>
    </source>
</reference>
<evidence type="ECO:0000313" key="3">
    <source>
        <dbReference type="Proteomes" id="UP000813385"/>
    </source>
</evidence>
<proteinExistence type="predicted"/>
<evidence type="ECO:0000256" key="1">
    <source>
        <dbReference type="SAM" id="MobiDB-lite"/>
    </source>
</evidence>
<feature type="region of interest" description="Disordered" evidence="1">
    <location>
        <begin position="913"/>
        <end position="937"/>
    </location>
</feature>
<dbReference type="EMBL" id="JAGPXD010000004">
    <property type="protein sequence ID" value="KAH7359356.1"/>
    <property type="molecule type" value="Genomic_DNA"/>
</dbReference>
<feature type="compositionally biased region" description="Low complexity" evidence="1">
    <location>
        <begin position="436"/>
        <end position="449"/>
    </location>
</feature>
<feature type="compositionally biased region" description="Low complexity" evidence="1">
    <location>
        <begin position="81"/>
        <end position="92"/>
    </location>
</feature>
<accession>A0A8K0TFQ5</accession>
<comment type="caution">
    <text evidence="2">The sequence shown here is derived from an EMBL/GenBank/DDBJ whole genome shotgun (WGS) entry which is preliminary data.</text>
</comment>
<feature type="region of interest" description="Disordered" evidence="1">
    <location>
        <begin position="1028"/>
        <end position="1086"/>
    </location>
</feature>